<feature type="region of interest" description="Disordered" evidence="1">
    <location>
        <begin position="38"/>
        <end position="90"/>
    </location>
</feature>
<evidence type="ECO:0000313" key="2">
    <source>
        <dbReference type="EMBL" id="CAI9536490.1"/>
    </source>
</evidence>
<feature type="non-terminal residue" evidence="2">
    <location>
        <position position="1"/>
    </location>
</feature>
<dbReference type="PANTHER" id="PTHR16029">
    <property type="entry name" value="CENTROSOMAL PROTEIN OF 192 KDA"/>
    <property type="match status" value="1"/>
</dbReference>
<evidence type="ECO:0000256" key="1">
    <source>
        <dbReference type="SAM" id="MobiDB-lite"/>
    </source>
</evidence>
<sequence>GEASQKHVCFQTSPSGRHEKFNENKTVAEYVAHTVEEEQYSFRPSTSPLIHSSPSQDSLKIPEKGDSPQRQTSMQKLSHAPSPESSCLSPSLSRLTYISATENTLQNLSIQSPEKKKNNNTIELSTTIVRASPTPSEMQLACNDNLSWEDHKSQMTNNHAKLSKSPSAFRTVTANGIGSKAGDPKQLDPMSLCSKDHNTFLMARTWPKIKSNITFCSCASVRCAGKVHCNADPYW</sequence>
<evidence type="ECO:0000313" key="3">
    <source>
        <dbReference type="Proteomes" id="UP001162483"/>
    </source>
</evidence>
<keyword evidence="3" id="KW-1185">Reference proteome</keyword>
<gene>
    <name evidence="2" type="ORF">SPARVUS_LOCUS1029014</name>
</gene>
<feature type="region of interest" description="Disordered" evidence="1">
    <location>
        <begin position="1"/>
        <end position="23"/>
    </location>
</feature>
<feature type="compositionally biased region" description="Polar residues" evidence="1">
    <location>
        <begin position="42"/>
        <end position="58"/>
    </location>
</feature>
<dbReference type="Proteomes" id="UP001162483">
    <property type="component" value="Unassembled WGS sequence"/>
</dbReference>
<comment type="caution">
    <text evidence="2">The sequence shown here is derived from an EMBL/GenBank/DDBJ whole genome shotgun (WGS) entry which is preliminary data.</text>
</comment>
<organism evidence="2 3">
    <name type="scientific">Staurois parvus</name>
    <dbReference type="NCBI Taxonomy" id="386267"/>
    <lineage>
        <taxon>Eukaryota</taxon>
        <taxon>Metazoa</taxon>
        <taxon>Chordata</taxon>
        <taxon>Craniata</taxon>
        <taxon>Vertebrata</taxon>
        <taxon>Euteleostomi</taxon>
        <taxon>Amphibia</taxon>
        <taxon>Batrachia</taxon>
        <taxon>Anura</taxon>
        <taxon>Neobatrachia</taxon>
        <taxon>Ranoidea</taxon>
        <taxon>Ranidae</taxon>
        <taxon>Staurois</taxon>
    </lineage>
</organism>
<proteinExistence type="predicted"/>
<accession>A0ABN9AMS6</accession>
<name>A0ABN9AMS6_9NEOB</name>
<dbReference type="PANTHER" id="PTHR16029:SF11">
    <property type="entry name" value="CENTROSOMAL PROTEIN OF 192 KDA"/>
    <property type="match status" value="1"/>
</dbReference>
<dbReference type="InterPro" id="IPR039103">
    <property type="entry name" value="Spd-2/CEP192"/>
</dbReference>
<reference evidence="2" key="1">
    <citation type="submission" date="2023-05" db="EMBL/GenBank/DDBJ databases">
        <authorList>
            <person name="Stuckert A."/>
        </authorList>
    </citation>
    <scope>NUCLEOTIDE SEQUENCE</scope>
</reference>
<protein>
    <submittedName>
        <fullName evidence="2">Uncharacterized protein</fullName>
    </submittedName>
</protein>
<feature type="compositionally biased region" description="Low complexity" evidence="1">
    <location>
        <begin position="81"/>
        <end position="90"/>
    </location>
</feature>
<dbReference type="EMBL" id="CATNWA010000318">
    <property type="protein sequence ID" value="CAI9536490.1"/>
    <property type="molecule type" value="Genomic_DNA"/>
</dbReference>